<organism evidence="5 6">
    <name type="scientific">Cryptosporangium japonicum</name>
    <dbReference type="NCBI Taxonomy" id="80872"/>
    <lineage>
        <taxon>Bacteria</taxon>
        <taxon>Bacillati</taxon>
        <taxon>Actinomycetota</taxon>
        <taxon>Actinomycetes</taxon>
        <taxon>Cryptosporangiales</taxon>
        <taxon>Cryptosporangiaceae</taxon>
        <taxon>Cryptosporangium</taxon>
    </lineage>
</organism>
<sequence>MRPASLGILDLPVSIDRSFFVIVQDPLHGVLSLLDARGHVSAGLTAGGRWAVAFAAPDGVKFNVVREGRCWLRVGDVTVRLGAGDCYLLTRPVPYVLASDLAAPAVPAGVVFADASDGMARAGTGADVVLVGGRFSFGDRAGTVLLDALPPVIHVPGGEADALRWALDEIGGELRSPALGSRLVAEHLAVVLFVRILRWYLGRPGAAVTGWLAGLADPVVGAALRAVHAAPAAPWTVASLAAAASVSRSTLAARFTAVVGRAPLEYLTGWRMELASSRLRRGDEPVAAIARSVGYGSETAFSTAFKRVVGASPRDYRRSVTTRATRR</sequence>
<comment type="caution">
    <text evidence="5">The sequence shown here is derived from an EMBL/GenBank/DDBJ whole genome shotgun (WGS) entry which is preliminary data.</text>
</comment>
<name>A0ABN0TMH2_9ACTN</name>
<reference evidence="5 6" key="1">
    <citation type="journal article" date="2019" name="Int. J. Syst. Evol. Microbiol.">
        <title>The Global Catalogue of Microorganisms (GCM) 10K type strain sequencing project: providing services to taxonomists for standard genome sequencing and annotation.</title>
        <authorList>
            <consortium name="The Broad Institute Genomics Platform"/>
            <consortium name="The Broad Institute Genome Sequencing Center for Infectious Disease"/>
            <person name="Wu L."/>
            <person name="Ma J."/>
        </authorList>
    </citation>
    <scope>NUCLEOTIDE SEQUENCE [LARGE SCALE GENOMIC DNA]</scope>
    <source>
        <strain evidence="5 6">JCM 10425</strain>
    </source>
</reference>
<evidence type="ECO:0000256" key="2">
    <source>
        <dbReference type="ARBA" id="ARBA00023125"/>
    </source>
</evidence>
<gene>
    <name evidence="5" type="ORF">GCM10009539_08310</name>
</gene>
<dbReference type="PANTHER" id="PTHR46796">
    <property type="entry name" value="HTH-TYPE TRANSCRIPTIONAL ACTIVATOR RHAS-RELATED"/>
    <property type="match status" value="1"/>
</dbReference>
<protein>
    <submittedName>
        <fullName evidence="5">AraC family transcriptional regulator</fullName>
    </submittedName>
</protein>
<dbReference type="SUPFAM" id="SSF46689">
    <property type="entry name" value="Homeodomain-like"/>
    <property type="match status" value="2"/>
</dbReference>
<dbReference type="EMBL" id="BAAAGX010000004">
    <property type="protein sequence ID" value="GAA0225393.1"/>
    <property type="molecule type" value="Genomic_DNA"/>
</dbReference>
<dbReference type="PROSITE" id="PS01124">
    <property type="entry name" value="HTH_ARAC_FAMILY_2"/>
    <property type="match status" value="1"/>
</dbReference>
<keyword evidence="1" id="KW-0805">Transcription regulation</keyword>
<proteinExistence type="predicted"/>
<dbReference type="SMART" id="SM00342">
    <property type="entry name" value="HTH_ARAC"/>
    <property type="match status" value="1"/>
</dbReference>
<dbReference type="InterPro" id="IPR018060">
    <property type="entry name" value="HTH_AraC"/>
</dbReference>
<dbReference type="PANTHER" id="PTHR46796:SF13">
    <property type="entry name" value="HTH-TYPE TRANSCRIPTIONAL ACTIVATOR RHAS"/>
    <property type="match status" value="1"/>
</dbReference>
<dbReference type="Gene3D" id="1.10.10.60">
    <property type="entry name" value="Homeodomain-like"/>
    <property type="match status" value="2"/>
</dbReference>
<keyword evidence="6" id="KW-1185">Reference proteome</keyword>
<keyword evidence="3" id="KW-0804">Transcription</keyword>
<evidence type="ECO:0000256" key="1">
    <source>
        <dbReference type="ARBA" id="ARBA00023015"/>
    </source>
</evidence>
<dbReference type="InterPro" id="IPR009057">
    <property type="entry name" value="Homeodomain-like_sf"/>
</dbReference>
<dbReference type="Pfam" id="PF12833">
    <property type="entry name" value="HTH_18"/>
    <property type="match status" value="1"/>
</dbReference>
<evidence type="ECO:0000313" key="6">
    <source>
        <dbReference type="Proteomes" id="UP001500967"/>
    </source>
</evidence>
<dbReference type="InterPro" id="IPR050204">
    <property type="entry name" value="AraC_XylS_family_regulators"/>
</dbReference>
<evidence type="ECO:0000313" key="5">
    <source>
        <dbReference type="EMBL" id="GAA0225393.1"/>
    </source>
</evidence>
<dbReference type="InterPro" id="IPR011051">
    <property type="entry name" value="RmlC_Cupin_sf"/>
</dbReference>
<dbReference type="InterPro" id="IPR020449">
    <property type="entry name" value="Tscrpt_reg_AraC-type_HTH"/>
</dbReference>
<dbReference type="InterPro" id="IPR032783">
    <property type="entry name" value="AraC_lig"/>
</dbReference>
<dbReference type="SUPFAM" id="SSF51182">
    <property type="entry name" value="RmlC-like cupins"/>
    <property type="match status" value="1"/>
</dbReference>
<dbReference type="Proteomes" id="UP001500967">
    <property type="component" value="Unassembled WGS sequence"/>
</dbReference>
<evidence type="ECO:0000256" key="3">
    <source>
        <dbReference type="ARBA" id="ARBA00023163"/>
    </source>
</evidence>
<evidence type="ECO:0000259" key="4">
    <source>
        <dbReference type="PROSITE" id="PS01124"/>
    </source>
</evidence>
<dbReference type="PROSITE" id="PS00041">
    <property type="entry name" value="HTH_ARAC_FAMILY_1"/>
    <property type="match status" value="1"/>
</dbReference>
<dbReference type="Pfam" id="PF12852">
    <property type="entry name" value="Cupin_6"/>
    <property type="match status" value="1"/>
</dbReference>
<accession>A0ABN0TMH2</accession>
<feature type="domain" description="HTH araC/xylS-type" evidence="4">
    <location>
        <begin position="221"/>
        <end position="319"/>
    </location>
</feature>
<dbReference type="PRINTS" id="PR00032">
    <property type="entry name" value="HTHARAC"/>
</dbReference>
<keyword evidence="2" id="KW-0238">DNA-binding</keyword>
<dbReference type="InterPro" id="IPR018062">
    <property type="entry name" value="HTH_AraC-typ_CS"/>
</dbReference>